<keyword evidence="12 14" id="KW-0407">Ion channel</keyword>
<organism evidence="15 16">
    <name type="scientific">Monodon monoceros</name>
    <name type="common">Narwhal</name>
    <name type="synonym">Ceratodon monodon</name>
    <dbReference type="NCBI Taxonomy" id="40151"/>
    <lineage>
        <taxon>Eukaryota</taxon>
        <taxon>Metazoa</taxon>
        <taxon>Chordata</taxon>
        <taxon>Craniata</taxon>
        <taxon>Vertebrata</taxon>
        <taxon>Euteleostomi</taxon>
        <taxon>Mammalia</taxon>
        <taxon>Eutheria</taxon>
        <taxon>Laurasiatheria</taxon>
        <taxon>Artiodactyla</taxon>
        <taxon>Whippomorpha</taxon>
        <taxon>Cetacea</taxon>
        <taxon>Odontoceti</taxon>
        <taxon>Monodontidae</taxon>
        <taxon>Monodon</taxon>
    </lineage>
</organism>
<dbReference type="AlphaFoldDB" id="A0A4U1FDN6"/>
<comment type="caution">
    <text evidence="15">The sequence shown here is derived from an EMBL/GenBank/DDBJ whole genome shotgun (WGS) entry which is preliminary data.</text>
</comment>
<keyword evidence="7 14" id="KW-0406">Ion transport</keyword>
<dbReference type="PANTHER" id="PTHR12424:SF6">
    <property type="entry name" value="PROTEIN TWEETY HOMOLOG 2"/>
    <property type="match status" value="1"/>
</dbReference>
<dbReference type="CDD" id="cd07912">
    <property type="entry name" value="Tweety_N"/>
    <property type="match status" value="1"/>
</dbReference>
<protein>
    <recommendedName>
        <fullName evidence="14">Protein tweety homolog</fullName>
    </recommendedName>
</protein>
<comment type="caution">
    <text evidence="14">Lacks conserved residue(s) required for the propagation of feature annotation.</text>
</comment>
<comment type="function">
    <text evidence="14">Probable chloride channel.</text>
</comment>
<keyword evidence="8 14" id="KW-0472">Membrane</keyword>
<evidence type="ECO:0000256" key="6">
    <source>
        <dbReference type="ARBA" id="ARBA00022989"/>
    </source>
</evidence>
<name>A0A4U1FDN6_MONMO</name>
<dbReference type="EMBL" id="RWIC01000199">
    <property type="protein sequence ID" value="TKC47674.1"/>
    <property type="molecule type" value="Genomic_DNA"/>
</dbReference>
<feature type="transmembrane region" description="Helical" evidence="14">
    <location>
        <begin position="64"/>
        <end position="81"/>
    </location>
</feature>
<dbReference type="InterPro" id="IPR006990">
    <property type="entry name" value="Tweety"/>
</dbReference>
<gene>
    <name evidence="15" type="ORF">EI555_004418</name>
</gene>
<reference evidence="16" key="1">
    <citation type="journal article" date="2019" name="IScience">
        <title>Narwhal Genome Reveals Long-Term Low Genetic Diversity despite Current Large Abundance Size.</title>
        <authorList>
            <person name="Westbury M.V."/>
            <person name="Petersen B."/>
            <person name="Garde E."/>
            <person name="Heide-Jorgensen M.P."/>
            <person name="Lorenzen E.D."/>
        </authorList>
    </citation>
    <scope>NUCLEOTIDE SEQUENCE [LARGE SCALE GENOMIC DNA]</scope>
</reference>
<dbReference type="GO" id="GO:0005886">
    <property type="term" value="C:plasma membrane"/>
    <property type="evidence" value="ECO:0007669"/>
    <property type="project" value="UniProtKB-SubCell"/>
</dbReference>
<evidence type="ECO:0000256" key="13">
    <source>
        <dbReference type="ARBA" id="ARBA00044642"/>
    </source>
</evidence>
<dbReference type="Pfam" id="PF04906">
    <property type="entry name" value="Tweety"/>
    <property type="match status" value="1"/>
</dbReference>
<evidence type="ECO:0000256" key="3">
    <source>
        <dbReference type="ARBA" id="ARBA00022448"/>
    </source>
</evidence>
<evidence type="ECO:0000256" key="12">
    <source>
        <dbReference type="ARBA" id="ARBA00023303"/>
    </source>
</evidence>
<comment type="catalytic activity">
    <reaction evidence="13">
        <text>L-glutamate(out) = L-glutamate(in)</text>
        <dbReference type="Rhea" id="RHEA:66336"/>
        <dbReference type="ChEBI" id="CHEBI:29985"/>
    </reaction>
    <physiologicalReaction direction="right-to-left" evidence="13">
        <dbReference type="Rhea" id="RHEA:66338"/>
    </physiologicalReaction>
</comment>
<keyword evidence="6 14" id="KW-1133">Transmembrane helix</keyword>
<dbReference type="GO" id="GO:0072320">
    <property type="term" value="F:volume-sensitive chloride channel activity"/>
    <property type="evidence" value="ECO:0007669"/>
    <property type="project" value="TreeGrafter"/>
</dbReference>
<comment type="subcellular location">
    <subcellularLocation>
        <location evidence="1">Cell membrane</location>
        <topology evidence="1">Multi-pass membrane protein</topology>
    </subcellularLocation>
</comment>
<keyword evidence="5 14" id="KW-0812">Transmembrane</keyword>
<evidence type="ECO:0000313" key="16">
    <source>
        <dbReference type="Proteomes" id="UP000308365"/>
    </source>
</evidence>
<dbReference type="GO" id="GO:0034707">
    <property type="term" value="C:chloride channel complex"/>
    <property type="evidence" value="ECO:0007669"/>
    <property type="project" value="UniProtKB-UniRule"/>
</dbReference>
<evidence type="ECO:0000313" key="15">
    <source>
        <dbReference type="EMBL" id="TKC47674.1"/>
    </source>
</evidence>
<evidence type="ECO:0000256" key="7">
    <source>
        <dbReference type="ARBA" id="ARBA00023065"/>
    </source>
</evidence>
<dbReference type="GO" id="GO:0005229">
    <property type="term" value="F:intracellularly calcium-gated chloride channel activity"/>
    <property type="evidence" value="ECO:0007669"/>
    <property type="project" value="TreeGrafter"/>
</dbReference>
<feature type="transmembrane region" description="Helical" evidence="14">
    <location>
        <begin position="101"/>
        <end position="124"/>
    </location>
</feature>
<keyword evidence="4" id="KW-1003">Cell membrane</keyword>
<keyword evidence="10" id="KW-0325">Glycoprotein</keyword>
<evidence type="ECO:0000256" key="8">
    <source>
        <dbReference type="ARBA" id="ARBA00023136"/>
    </source>
</evidence>
<evidence type="ECO:0000256" key="10">
    <source>
        <dbReference type="ARBA" id="ARBA00023180"/>
    </source>
</evidence>
<dbReference type="Proteomes" id="UP000308365">
    <property type="component" value="Unassembled WGS sequence"/>
</dbReference>
<feature type="transmembrane region" description="Helical" evidence="14">
    <location>
        <begin position="269"/>
        <end position="290"/>
    </location>
</feature>
<dbReference type="PANTHER" id="PTHR12424">
    <property type="entry name" value="TWEETY-RELATED"/>
    <property type="match status" value="1"/>
</dbReference>
<evidence type="ECO:0000256" key="4">
    <source>
        <dbReference type="ARBA" id="ARBA00022475"/>
    </source>
</evidence>
<feature type="transmembrane region" description="Helical" evidence="14">
    <location>
        <begin position="445"/>
        <end position="470"/>
    </location>
</feature>
<comment type="similarity">
    <text evidence="2 14">Belongs to the tweety family.</text>
</comment>
<evidence type="ECO:0000256" key="11">
    <source>
        <dbReference type="ARBA" id="ARBA00023214"/>
    </source>
</evidence>
<evidence type="ECO:0000256" key="9">
    <source>
        <dbReference type="ARBA" id="ARBA00023173"/>
    </source>
</evidence>
<evidence type="ECO:0000256" key="2">
    <source>
        <dbReference type="ARBA" id="ARBA00009849"/>
    </source>
</evidence>
<evidence type="ECO:0000256" key="14">
    <source>
        <dbReference type="RuleBase" id="RU361114"/>
    </source>
</evidence>
<feature type="transmembrane region" description="Helical" evidence="14">
    <location>
        <begin position="144"/>
        <end position="165"/>
    </location>
</feature>
<proteinExistence type="inferred from homology"/>
<accession>A0A4U1FDN6</accession>
<evidence type="ECO:0000256" key="1">
    <source>
        <dbReference type="ARBA" id="ARBA00004651"/>
    </source>
</evidence>
<sequence length="610" mass="67425">TLYMLALMISDQKPGDLESAVQRQIQKPSGGCFHFSFHLFRPWGQDRFQAKNTLQAFRAMRVEYIAPWWVVWLHSVPHVGLRLQPVDSTFRPRDESYQESLLFLGLVAAVGLGLNLVFLAAYLVCVCCSLQSSAVQTKHRHPCCITWTAVAAGLVCCAAVGVGFYGNSEANDGVYQLIYSLDNANHTFSGIDVLVSGTTQKMKVDLEQHLARLSEIFATRGDYLQTLKFMQQMAGNIIVQLAGVPVWTEVTKELTELVNQTGYVEYYRWLSYLLLFVLDLVLCLLACLGLAKSSRCLLASVLCCGVVALLLSWTSLAADTAVAVGTGDFCAAPDAFILNITEGQLRTEVTRYYLYCSQSASSPFQQALTVFQRSLTTMHIQVTGLLQFAVPLFPTAEKDLLRIQLLLNSSESSLHQLMAVLDCRGLHKDYLDALTGICYDGLEGLLYLGLFSLLAALAFSTMICMGPGAWKHFATRNRDYDDIDDDPFNPQARRIAAHNPPRGQLRSFCSYSSGLGSQTSLQPPAQTISNAPVSEYMYGRAPRASPEPSCALRWEPTLRECAAHWKRLPSAHGNLVSLGKGTALYSPSMRATYLSVADEHLRHYGNEFPA</sequence>
<keyword evidence="9 14" id="KW-0869">Chloride channel</keyword>
<feature type="non-terminal residue" evidence="15">
    <location>
        <position position="1"/>
    </location>
</feature>
<keyword evidence="3 14" id="KW-0813">Transport</keyword>
<evidence type="ECO:0000256" key="5">
    <source>
        <dbReference type="ARBA" id="ARBA00022692"/>
    </source>
</evidence>
<feature type="transmembrane region" description="Helical" evidence="14">
    <location>
        <begin position="297"/>
        <end position="316"/>
    </location>
</feature>
<keyword evidence="11 14" id="KW-0868">Chloride</keyword>